<reference evidence="1 2" key="1">
    <citation type="submission" date="2024-01" db="EMBL/GenBank/DDBJ databases">
        <title>A telomere-to-telomere, gap-free genome of sweet tea (Lithocarpus litseifolius).</title>
        <authorList>
            <person name="Zhou J."/>
        </authorList>
    </citation>
    <scope>NUCLEOTIDE SEQUENCE [LARGE SCALE GENOMIC DNA]</scope>
    <source>
        <strain evidence="1">Zhou-2022a</strain>
        <tissue evidence="1">Leaf</tissue>
    </source>
</reference>
<comment type="caution">
    <text evidence="1">The sequence shown here is derived from an EMBL/GenBank/DDBJ whole genome shotgun (WGS) entry which is preliminary data.</text>
</comment>
<evidence type="ECO:0000313" key="2">
    <source>
        <dbReference type="Proteomes" id="UP001459277"/>
    </source>
</evidence>
<proteinExistence type="predicted"/>
<protein>
    <submittedName>
        <fullName evidence="1">Uncharacterized protein</fullName>
    </submittedName>
</protein>
<gene>
    <name evidence="1" type="ORF">SO802_017557</name>
</gene>
<dbReference type="EMBL" id="JAZDWU010000006">
    <property type="protein sequence ID" value="KAK9997954.1"/>
    <property type="molecule type" value="Genomic_DNA"/>
</dbReference>
<name>A0AAW2CMP1_9ROSI</name>
<dbReference type="AlphaFoldDB" id="A0AAW2CMP1"/>
<dbReference type="Proteomes" id="UP001459277">
    <property type="component" value="Unassembled WGS sequence"/>
</dbReference>
<keyword evidence="2" id="KW-1185">Reference proteome</keyword>
<sequence length="138" mass="15000">MASHKHLSALLDALNGKKVPIETTPQEVLSLIRVEAPSHPLLAFSDKELPPEGATHTKPLQITIECMGAKVPMVTALTIELDVKIIIPSPLTVRAYDNTSRKVTGTFKAPCKIGPIVTIVEFHVMDITPNYNLLLGRA</sequence>
<organism evidence="1 2">
    <name type="scientific">Lithocarpus litseifolius</name>
    <dbReference type="NCBI Taxonomy" id="425828"/>
    <lineage>
        <taxon>Eukaryota</taxon>
        <taxon>Viridiplantae</taxon>
        <taxon>Streptophyta</taxon>
        <taxon>Embryophyta</taxon>
        <taxon>Tracheophyta</taxon>
        <taxon>Spermatophyta</taxon>
        <taxon>Magnoliopsida</taxon>
        <taxon>eudicotyledons</taxon>
        <taxon>Gunneridae</taxon>
        <taxon>Pentapetalae</taxon>
        <taxon>rosids</taxon>
        <taxon>fabids</taxon>
        <taxon>Fagales</taxon>
        <taxon>Fagaceae</taxon>
        <taxon>Lithocarpus</taxon>
    </lineage>
</organism>
<accession>A0AAW2CMP1</accession>
<evidence type="ECO:0000313" key="1">
    <source>
        <dbReference type="EMBL" id="KAK9997954.1"/>
    </source>
</evidence>